<dbReference type="AlphaFoldDB" id="A0A2W7MKE6"/>
<keyword evidence="1" id="KW-0472">Membrane</keyword>
<sequence>MKPKKNRSFKTKLWMIVLLLPVTVTIYILGIIGWQELQKIPESINFLKQDSTMDVPKEYITIYQDAEEVYGVPWTLLAAHHRIETKFSTMEPLLSPVGAEGHMQFMPCTFVGWSHPSCGGLGQGDIPEEDKVNPAIIKEYGGYGVDANEDGKADPFDLEDAIFSAANYLAAGGAADGEIEKAIFNYNHSDQYVEDVLHFYNLYESQLEGIQAASTK</sequence>
<dbReference type="PANTHER" id="PTHR30163:SF8">
    <property type="entry name" value="LYTIC MUREIN TRANSGLYCOSYLASE"/>
    <property type="match status" value="1"/>
</dbReference>
<dbReference type="Gene3D" id="1.10.530.10">
    <property type="match status" value="1"/>
</dbReference>
<dbReference type="SUPFAM" id="SSF53955">
    <property type="entry name" value="Lysozyme-like"/>
    <property type="match status" value="1"/>
</dbReference>
<proteinExistence type="predicted"/>
<dbReference type="GO" id="GO:0009253">
    <property type="term" value="P:peptidoglycan catabolic process"/>
    <property type="evidence" value="ECO:0007669"/>
    <property type="project" value="TreeGrafter"/>
</dbReference>
<feature type="transmembrane region" description="Helical" evidence="1">
    <location>
        <begin position="12"/>
        <end position="34"/>
    </location>
</feature>
<evidence type="ECO:0000256" key="1">
    <source>
        <dbReference type="SAM" id="Phobius"/>
    </source>
</evidence>
<dbReference type="GO" id="GO:0008933">
    <property type="term" value="F:peptidoglycan lytic transglycosylase activity"/>
    <property type="evidence" value="ECO:0007669"/>
    <property type="project" value="TreeGrafter"/>
</dbReference>
<dbReference type="PANTHER" id="PTHR30163">
    <property type="entry name" value="MEMBRANE-BOUND LYTIC MUREIN TRANSGLYCOSYLASE B"/>
    <property type="match status" value="1"/>
</dbReference>
<dbReference type="CDD" id="cd13399">
    <property type="entry name" value="Slt35-like"/>
    <property type="match status" value="1"/>
</dbReference>
<feature type="domain" description="Transglycosylase SLT" evidence="2">
    <location>
        <begin position="139"/>
        <end position="174"/>
    </location>
</feature>
<organism evidence="3 4">
    <name type="scientific">Psychrobacillus insolitus</name>
    <dbReference type="NCBI Taxonomy" id="1461"/>
    <lineage>
        <taxon>Bacteria</taxon>
        <taxon>Bacillati</taxon>
        <taxon>Bacillota</taxon>
        <taxon>Bacilli</taxon>
        <taxon>Bacillales</taxon>
        <taxon>Bacillaceae</taxon>
        <taxon>Psychrobacillus</taxon>
    </lineage>
</organism>
<comment type="caution">
    <text evidence="3">The sequence shown here is derived from an EMBL/GenBank/DDBJ whole genome shotgun (WGS) entry which is preliminary data.</text>
</comment>
<reference evidence="3 4" key="1">
    <citation type="submission" date="2018-06" db="EMBL/GenBank/DDBJ databases">
        <title>Genomic Encyclopedia of Type Strains, Phase IV (KMG-IV): sequencing the most valuable type-strain genomes for metagenomic binning, comparative biology and taxonomic classification.</title>
        <authorList>
            <person name="Goeker M."/>
        </authorList>
    </citation>
    <scope>NUCLEOTIDE SEQUENCE [LARGE SCALE GENOMIC DNA]</scope>
    <source>
        <strain evidence="3 4">DSM 5</strain>
    </source>
</reference>
<dbReference type="InterPro" id="IPR043426">
    <property type="entry name" value="MltB-like"/>
</dbReference>
<keyword evidence="1" id="KW-0812">Transmembrane</keyword>
<dbReference type="InterPro" id="IPR031304">
    <property type="entry name" value="SLT_2"/>
</dbReference>
<dbReference type="InterPro" id="IPR023346">
    <property type="entry name" value="Lysozyme-like_dom_sf"/>
</dbReference>
<dbReference type="OrthoDB" id="9809488at2"/>
<dbReference type="EMBL" id="QKZI01000001">
    <property type="protein sequence ID" value="PZX07475.1"/>
    <property type="molecule type" value="Genomic_DNA"/>
</dbReference>
<gene>
    <name evidence="3" type="ORF">C7437_101592</name>
</gene>
<evidence type="ECO:0000313" key="4">
    <source>
        <dbReference type="Proteomes" id="UP000248646"/>
    </source>
</evidence>
<name>A0A2W7MKE6_9BACI</name>
<evidence type="ECO:0000313" key="3">
    <source>
        <dbReference type="EMBL" id="PZX07475.1"/>
    </source>
</evidence>
<dbReference type="Pfam" id="PF13406">
    <property type="entry name" value="SLT_2"/>
    <property type="match status" value="1"/>
</dbReference>
<dbReference type="Proteomes" id="UP000248646">
    <property type="component" value="Unassembled WGS sequence"/>
</dbReference>
<accession>A0A2W7MKE6</accession>
<evidence type="ECO:0000259" key="2">
    <source>
        <dbReference type="Pfam" id="PF13406"/>
    </source>
</evidence>
<keyword evidence="4" id="KW-1185">Reference proteome</keyword>
<keyword evidence="1" id="KW-1133">Transmembrane helix</keyword>
<dbReference type="RefSeq" id="WP_111438121.1">
    <property type="nucleotide sequence ID" value="NZ_QKZI01000001.1"/>
</dbReference>
<protein>
    <submittedName>
        <fullName evidence="3">Transglycosylase protein with SLT domain</fullName>
    </submittedName>
</protein>